<comment type="caution">
    <text evidence="2">The sequence shown here is derived from an EMBL/GenBank/DDBJ whole genome shotgun (WGS) entry which is preliminary data.</text>
</comment>
<feature type="signal peptide" evidence="1">
    <location>
        <begin position="1"/>
        <end position="21"/>
    </location>
</feature>
<feature type="chain" id="PRO_5020742369" evidence="1">
    <location>
        <begin position="22"/>
        <end position="141"/>
    </location>
</feature>
<sequence>MKKIYFFNLMLLLLVSFTSFSQNRSAYIEPREERNITQISFTEESIILNNETAYKYERQGDSFIIKTMEDIDLIKGKITNVGYNEFESLIIFLKLNKKFTNSKITGRNDLIFALADFNVFKRDLTMDEDKLTEFIALYNEL</sequence>
<proteinExistence type="predicted"/>
<keyword evidence="1" id="KW-0732">Signal</keyword>
<dbReference type="AlphaFoldDB" id="A0A4R7EW02"/>
<keyword evidence="3" id="KW-1185">Reference proteome</keyword>
<accession>A0A4R7EW02</accession>
<gene>
    <name evidence="2" type="ORF">C8P70_1315</name>
</gene>
<protein>
    <submittedName>
        <fullName evidence="2">Uncharacterized protein</fullName>
    </submittedName>
</protein>
<dbReference type="EMBL" id="SOAG01000031">
    <property type="protein sequence ID" value="TDS52414.1"/>
    <property type="molecule type" value="Genomic_DNA"/>
</dbReference>
<dbReference type="OrthoDB" id="1363427at2"/>
<reference evidence="2 3" key="1">
    <citation type="submission" date="2019-03" db="EMBL/GenBank/DDBJ databases">
        <title>Genomic Encyclopedia of Archaeal and Bacterial Type Strains, Phase II (KMG-II): from individual species to whole genera.</title>
        <authorList>
            <person name="Goeker M."/>
        </authorList>
    </citation>
    <scope>NUCLEOTIDE SEQUENCE [LARGE SCALE GENOMIC DNA]</scope>
    <source>
        <strain evidence="2 3">DSM 28213</strain>
    </source>
</reference>
<evidence type="ECO:0000313" key="2">
    <source>
        <dbReference type="EMBL" id="TDS52414.1"/>
    </source>
</evidence>
<name>A0A4R7EW02_9FLAO</name>
<evidence type="ECO:0000256" key="1">
    <source>
        <dbReference type="SAM" id="SignalP"/>
    </source>
</evidence>
<dbReference type="Proteomes" id="UP000295215">
    <property type="component" value="Unassembled WGS sequence"/>
</dbReference>
<organism evidence="2 3">
    <name type="scientific">Myroides indicus</name>
    <dbReference type="NCBI Taxonomy" id="1323422"/>
    <lineage>
        <taxon>Bacteria</taxon>
        <taxon>Pseudomonadati</taxon>
        <taxon>Bacteroidota</taxon>
        <taxon>Flavobacteriia</taxon>
        <taxon>Flavobacteriales</taxon>
        <taxon>Flavobacteriaceae</taxon>
        <taxon>Myroides</taxon>
    </lineage>
</organism>
<dbReference type="RefSeq" id="WP_133713517.1">
    <property type="nucleotide sequence ID" value="NZ_SOAG01000031.1"/>
</dbReference>
<evidence type="ECO:0000313" key="3">
    <source>
        <dbReference type="Proteomes" id="UP000295215"/>
    </source>
</evidence>